<name>A0A934N9T9_9BACT</name>
<dbReference type="InterPro" id="IPR029063">
    <property type="entry name" value="SAM-dependent_MTases_sf"/>
</dbReference>
<dbReference type="InterPro" id="IPR000241">
    <property type="entry name" value="RlmKL-like_Mtase"/>
</dbReference>
<accession>A0A934N9T9</accession>
<dbReference type="Pfam" id="PF01170">
    <property type="entry name" value="UPF0020"/>
    <property type="match status" value="1"/>
</dbReference>
<dbReference type="GO" id="GO:0016423">
    <property type="term" value="F:tRNA (guanine) methyltransferase activity"/>
    <property type="evidence" value="ECO:0007669"/>
    <property type="project" value="TreeGrafter"/>
</dbReference>
<dbReference type="AlphaFoldDB" id="A0A934N9T9"/>
<dbReference type="Gene3D" id="3.40.50.150">
    <property type="entry name" value="Vaccinia Virus protein VP39"/>
    <property type="match status" value="1"/>
</dbReference>
<dbReference type="EMBL" id="JAEKNR010000149">
    <property type="protein sequence ID" value="MBJ7599358.1"/>
    <property type="molecule type" value="Genomic_DNA"/>
</dbReference>
<dbReference type="Proteomes" id="UP000612893">
    <property type="component" value="Unassembled WGS sequence"/>
</dbReference>
<evidence type="ECO:0000313" key="3">
    <source>
        <dbReference type="Proteomes" id="UP000612893"/>
    </source>
</evidence>
<comment type="caution">
    <text evidence="2">The sequence shown here is derived from an EMBL/GenBank/DDBJ whole genome shotgun (WGS) entry which is preliminary data.</text>
</comment>
<evidence type="ECO:0000313" key="2">
    <source>
        <dbReference type="EMBL" id="MBJ7599358.1"/>
    </source>
</evidence>
<reference evidence="2" key="1">
    <citation type="submission" date="2020-10" db="EMBL/GenBank/DDBJ databases">
        <title>Ca. Dormibacterota MAGs.</title>
        <authorList>
            <person name="Montgomery K."/>
        </authorList>
    </citation>
    <scope>NUCLEOTIDE SEQUENCE [LARGE SCALE GENOMIC DNA]</scope>
    <source>
        <strain evidence="2">SC8812_S17_10</strain>
    </source>
</reference>
<sequence length="331" mass="36371">MWEVECEALPGLEELLEGEVRRVPGAGRGLRFDFAGPVAALLRLRIAQSVYLVVPVASARPTGLLGEQQLRRLEGAVALVRTLHRRDSIRSFRLGAAGYHSSTFRRLASELSRRTGLAFDPDDGDLLLRVRRSRDGWEALLRISPRPLSTRSWRVRNMAGALNATIAAAMVELTEPLESDRFANLGCGSATLLIERLLRAPAGQALGYDRDPAALEAARANIAAAGLEGHVQLVRADLERLPREAASVEALVADLPYGNLVGSHAANTRLYPAILREAARLAVRGARFAVITHDIRLFQGCLEQAPDWLLERSLRVFQGGHRPQISLLRRR</sequence>
<dbReference type="SUPFAM" id="SSF53335">
    <property type="entry name" value="S-adenosyl-L-methionine-dependent methyltransferases"/>
    <property type="match status" value="1"/>
</dbReference>
<feature type="domain" description="Ribosomal RNA large subunit methyltransferase K/L-like methyltransferase" evidence="1">
    <location>
        <begin position="151"/>
        <end position="322"/>
    </location>
</feature>
<keyword evidence="2" id="KW-0489">Methyltransferase</keyword>
<dbReference type="PANTHER" id="PTHR14911:SF13">
    <property type="entry name" value="TRNA (GUANINE(6)-N2)-METHYLTRANSFERASE THUMP3"/>
    <property type="match status" value="1"/>
</dbReference>
<organism evidence="2 3">
    <name type="scientific">Candidatus Nephthysia bennettiae</name>
    <dbReference type="NCBI Taxonomy" id="3127016"/>
    <lineage>
        <taxon>Bacteria</taxon>
        <taxon>Bacillati</taxon>
        <taxon>Candidatus Dormiibacterota</taxon>
        <taxon>Candidatus Dormibacteria</taxon>
        <taxon>Candidatus Dormibacterales</taxon>
        <taxon>Candidatus Dormibacteraceae</taxon>
        <taxon>Candidatus Nephthysia</taxon>
    </lineage>
</organism>
<keyword evidence="3" id="KW-1185">Reference proteome</keyword>
<proteinExistence type="predicted"/>
<dbReference type="GO" id="GO:0030488">
    <property type="term" value="P:tRNA methylation"/>
    <property type="evidence" value="ECO:0007669"/>
    <property type="project" value="TreeGrafter"/>
</dbReference>
<keyword evidence="2" id="KW-0808">Transferase</keyword>
<dbReference type="RefSeq" id="WP_338202851.1">
    <property type="nucleotide sequence ID" value="NZ_JAEKNR010000149.1"/>
</dbReference>
<dbReference type="PANTHER" id="PTHR14911">
    <property type="entry name" value="THUMP DOMAIN-CONTAINING"/>
    <property type="match status" value="1"/>
</dbReference>
<evidence type="ECO:0000259" key="1">
    <source>
        <dbReference type="Pfam" id="PF01170"/>
    </source>
</evidence>
<protein>
    <submittedName>
        <fullName evidence="2">Methyltransferase domain-containing protein</fullName>
    </submittedName>
</protein>
<gene>
    <name evidence="2" type="ORF">JF922_14940</name>
</gene>